<evidence type="ECO:0000256" key="2">
    <source>
        <dbReference type="ARBA" id="ARBA00006171"/>
    </source>
</evidence>
<dbReference type="GO" id="GO:0046872">
    <property type="term" value="F:metal ion binding"/>
    <property type="evidence" value="ECO:0007669"/>
    <property type="project" value="UniProtKB-KW"/>
</dbReference>
<dbReference type="EMBL" id="CP000447">
    <property type="protein sequence ID" value="ABI71745.1"/>
    <property type="molecule type" value="Genomic_DNA"/>
</dbReference>
<dbReference type="PANTHER" id="PTHR46193">
    <property type="entry name" value="6-PHOSPHOGLUCONATE PHOSPHATASE"/>
    <property type="match status" value="1"/>
</dbReference>
<keyword evidence="5" id="KW-0378">Hydrolase</keyword>
<name>Q082S0_SHEFN</name>
<dbReference type="SFLD" id="SFLDS00003">
    <property type="entry name" value="Haloacid_Dehalogenase"/>
    <property type="match status" value="1"/>
</dbReference>
<dbReference type="InterPro" id="IPR023214">
    <property type="entry name" value="HAD_sf"/>
</dbReference>
<dbReference type="eggNOG" id="COG0637">
    <property type="taxonomic scope" value="Bacteria"/>
</dbReference>
<dbReference type="Gene3D" id="1.10.150.240">
    <property type="entry name" value="Putative phosphatase, domain 2"/>
    <property type="match status" value="1"/>
</dbReference>
<dbReference type="GeneID" id="41837264"/>
<dbReference type="HOGENOM" id="CLU_045011_13_2_6"/>
<gene>
    <name evidence="5" type="ordered locus">Sfri_1899</name>
</gene>
<dbReference type="SFLD" id="SFLDG01129">
    <property type="entry name" value="C1.5:_HAD__Beta-PGM__Phosphata"/>
    <property type="match status" value="1"/>
</dbReference>
<evidence type="ECO:0000256" key="1">
    <source>
        <dbReference type="ARBA" id="ARBA00001946"/>
    </source>
</evidence>
<evidence type="ECO:0000313" key="5">
    <source>
        <dbReference type="EMBL" id="ABI71745.1"/>
    </source>
</evidence>
<dbReference type="PANTHER" id="PTHR46193:SF10">
    <property type="entry name" value="6-PHOSPHOGLUCONATE PHOSPHATASE"/>
    <property type="match status" value="1"/>
</dbReference>
<dbReference type="InterPro" id="IPR051600">
    <property type="entry name" value="Beta-PGM-like"/>
</dbReference>
<comment type="similarity">
    <text evidence="2">Belongs to the HAD-like hydrolase superfamily. CbbY/CbbZ/Gph/YieH family.</text>
</comment>
<evidence type="ECO:0000256" key="4">
    <source>
        <dbReference type="ARBA" id="ARBA00022842"/>
    </source>
</evidence>
<organism evidence="5 6">
    <name type="scientific">Shewanella frigidimarina (strain NCIMB 400)</name>
    <dbReference type="NCBI Taxonomy" id="318167"/>
    <lineage>
        <taxon>Bacteria</taxon>
        <taxon>Pseudomonadati</taxon>
        <taxon>Pseudomonadota</taxon>
        <taxon>Gammaproteobacteria</taxon>
        <taxon>Alteromonadales</taxon>
        <taxon>Shewanellaceae</taxon>
        <taxon>Shewanella</taxon>
    </lineage>
</organism>
<sequence length="233" mass="25657">MNINTQLIIFDCDGVVIDSEVISAKVLIDKLALLGACIDMAFVQQHFLGCQFSTVADKVQRLLAITLPEQFEAEYRQQLLIEFEHNLTVTDGIKSILADLKVPYCIATSSSLPRTTRALEVVGLTDVFGSNVFTASEVKRGKPAPDLFLHAAKSMGIEPQHCLVIEDSFFGVSAAVAAKMQVIHYIGGGHIVDNVSDELHPVSQAYPEINVLSHWRHFNRLMPALCVDTEYKG</sequence>
<dbReference type="KEGG" id="sfr:Sfri_1899"/>
<keyword evidence="4" id="KW-0460">Magnesium</keyword>
<evidence type="ECO:0000313" key="6">
    <source>
        <dbReference type="Proteomes" id="UP000000684"/>
    </source>
</evidence>
<dbReference type="SUPFAM" id="SSF56784">
    <property type="entry name" value="HAD-like"/>
    <property type="match status" value="1"/>
</dbReference>
<comment type="cofactor">
    <cofactor evidence="1">
        <name>Mg(2+)</name>
        <dbReference type="ChEBI" id="CHEBI:18420"/>
    </cofactor>
</comment>
<dbReference type="STRING" id="318167.Sfri_1899"/>
<dbReference type="Pfam" id="PF00702">
    <property type="entry name" value="Hydrolase"/>
    <property type="match status" value="1"/>
</dbReference>
<dbReference type="CDD" id="cd07526">
    <property type="entry name" value="HAD_BPGM_like"/>
    <property type="match status" value="1"/>
</dbReference>
<dbReference type="RefSeq" id="WP_011637361.1">
    <property type="nucleotide sequence ID" value="NC_008345.1"/>
</dbReference>
<dbReference type="AlphaFoldDB" id="Q082S0"/>
<keyword evidence="6" id="KW-1185">Reference proteome</keyword>
<dbReference type="InterPro" id="IPR036412">
    <property type="entry name" value="HAD-like_sf"/>
</dbReference>
<keyword evidence="3" id="KW-0479">Metal-binding</keyword>
<dbReference type="Gene3D" id="3.40.50.1000">
    <property type="entry name" value="HAD superfamily/HAD-like"/>
    <property type="match status" value="1"/>
</dbReference>
<dbReference type="NCBIfam" id="TIGR01509">
    <property type="entry name" value="HAD-SF-IA-v3"/>
    <property type="match status" value="1"/>
</dbReference>
<dbReference type="InterPro" id="IPR006439">
    <property type="entry name" value="HAD-SF_hydro_IA"/>
</dbReference>
<dbReference type="OrthoDB" id="9800058at2"/>
<evidence type="ECO:0000256" key="3">
    <source>
        <dbReference type="ARBA" id="ARBA00022723"/>
    </source>
</evidence>
<dbReference type="GO" id="GO:0016787">
    <property type="term" value="F:hydrolase activity"/>
    <property type="evidence" value="ECO:0007669"/>
    <property type="project" value="UniProtKB-KW"/>
</dbReference>
<dbReference type="InterPro" id="IPR023198">
    <property type="entry name" value="PGP-like_dom2"/>
</dbReference>
<dbReference type="Proteomes" id="UP000000684">
    <property type="component" value="Chromosome"/>
</dbReference>
<accession>Q082S0</accession>
<proteinExistence type="inferred from homology"/>
<protein>
    <submittedName>
        <fullName evidence="5">HAD-superfamily hydrolase, subfamily IA, variant 3</fullName>
    </submittedName>
</protein>
<reference evidence="5 6" key="1">
    <citation type="submission" date="2006-08" db="EMBL/GenBank/DDBJ databases">
        <title>Complete sequence of Shewanella frigidimarina NCIMB 400.</title>
        <authorList>
            <consortium name="US DOE Joint Genome Institute"/>
            <person name="Copeland A."/>
            <person name="Lucas S."/>
            <person name="Lapidus A."/>
            <person name="Barry K."/>
            <person name="Detter J.C."/>
            <person name="Glavina del Rio T."/>
            <person name="Hammon N."/>
            <person name="Israni S."/>
            <person name="Dalin E."/>
            <person name="Tice H."/>
            <person name="Pitluck S."/>
            <person name="Fredrickson J.K."/>
            <person name="Kolker E."/>
            <person name="McCuel L.A."/>
            <person name="DiChristina T."/>
            <person name="Nealson K.H."/>
            <person name="Newman D."/>
            <person name="Tiedje J.M."/>
            <person name="Zhou J."/>
            <person name="Romine M.F."/>
            <person name="Culley D.E."/>
            <person name="Serres M."/>
            <person name="Chertkov O."/>
            <person name="Brettin T."/>
            <person name="Bruce D."/>
            <person name="Han C."/>
            <person name="Tapia R."/>
            <person name="Gilna P."/>
            <person name="Schmutz J."/>
            <person name="Larimer F."/>
            <person name="Land M."/>
            <person name="Hauser L."/>
            <person name="Kyrpides N."/>
            <person name="Mikhailova N."/>
            <person name="Richardson P."/>
        </authorList>
    </citation>
    <scope>NUCLEOTIDE SEQUENCE [LARGE SCALE GENOMIC DNA]</scope>
    <source>
        <strain evidence="5 6">NCIMB 400</strain>
    </source>
</reference>